<dbReference type="OrthoDB" id="5979581at2759"/>
<dbReference type="AlphaFoldDB" id="A0A319CDI0"/>
<evidence type="ECO:0000313" key="1">
    <source>
        <dbReference type="EMBL" id="PYH73378.1"/>
    </source>
</evidence>
<gene>
    <name evidence="1" type="ORF">BO88DRAFT_421768</name>
</gene>
<dbReference type="SUPFAM" id="SSF56112">
    <property type="entry name" value="Protein kinase-like (PK-like)"/>
    <property type="match status" value="1"/>
</dbReference>
<keyword evidence="2" id="KW-1185">Reference proteome</keyword>
<sequence length="154" mass="17729">MANFMDNPILDLEPTNILLELENSNRTISHYLSEVPARTDSQRGVITPLREVIPTSLVSETRCPHIRLIDFGVDDHLARIIEILGQFPPQFIERRNRAAHFFDKQGRPTSLERLVIGTTIPFLKPINMPEGMLEIDIESRKPAAELLQHEWIRQ</sequence>
<accession>A0A319CDI0</accession>
<protein>
    <recommendedName>
        <fullName evidence="3">Protein kinase domain-containing protein</fullName>
    </recommendedName>
</protein>
<proteinExistence type="predicted"/>
<name>A0A319CDI0_ASPVC</name>
<dbReference type="Proteomes" id="UP000248405">
    <property type="component" value="Unassembled WGS sequence"/>
</dbReference>
<reference evidence="1" key="1">
    <citation type="submission" date="2016-12" db="EMBL/GenBank/DDBJ databases">
        <title>The genomes of Aspergillus section Nigri reveals drivers in fungal speciation.</title>
        <authorList>
            <consortium name="DOE Joint Genome Institute"/>
            <person name="Vesth T.C."/>
            <person name="Nybo J."/>
            <person name="Theobald S."/>
            <person name="Brandl J."/>
            <person name="Frisvad J.C."/>
            <person name="Nielsen K.F."/>
            <person name="Lyhne E.K."/>
            <person name="Kogle M.E."/>
            <person name="Kuo A."/>
            <person name="Riley R."/>
            <person name="Clum A."/>
            <person name="Nolan M."/>
            <person name="Lipzen A."/>
            <person name="Salamov A."/>
            <person name="Henrissat B."/>
            <person name="Wiebenga A."/>
            <person name="De Vries R.P."/>
            <person name="Grigoriev I.V."/>
            <person name="Mortensen U.H."/>
            <person name="Andersen M.R."/>
            <person name="Baker S.E."/>
        </authorList>
    </citation>
    <scope>NUCLEOTIDE SEQUENCE [LARGE SCALE GENOMIC DNA]</scope>
    <source>
        <strain evidence="1">CBS 113365</strain>
    </source>
</reference>
<dbReference type="Gene3D" id="1.10.510.10">
    <property type="entry name" value="Transferase(Phosphotransferase) domain 1"/>
    <property type="match status" value="1"/>
</dbReference>
<dbReference type="InterPro" id="IPR011009">
    <property type="entry name" value="Kinase-like_dom_sf"/>
</dbReference>
<evidence type="ECO:0000313" key="2">
    <source>
        <dbReference type="Proteomes" id="UP000248405"/>
    </source>
</evidence>
<dbReference type="EMBL" id="KZ821615">
    <property type="protein sequence ID" value="PYH73378.1"/>
    <property type="molecule type" value="Genomic_DNA"/>
</dbReference>
<evidence type="ECO:0008006" key="3">
    <source>
        <dbReference type="Google" id="ProtNLM"/>
    </source>
</evidence>
<dbReference type="RefSeq" id="XP_025567172.1">
    <property type="nucleotide sequence ID" value="XM_025708542.1"/>
</dbReference>
<dbReference type="GeneID" id="37213134"/>
<organism evidence="1 2">
    <name type="scientific">Aspergillus vadensis (strain CBS 113365 / IMI 142717 / IBT 24658)</name>
    <dbReference type="NCBI Taxonomy" id="1448311"/>
    <lineage>
        <taxon>Eukaryota</taxon>
        <taxon>Fungi</taxon>
        <taxon>Dikarya</taxon>
        <taxon>Ascomycota</taxon>
        <taxon>Pezizomycotina</taxon>
        <taxon>Eurotiomycetes</taxon>
        <taxon>Eurotiomycetidae</taxon>
        <taxon>Eurotiales</taxon>
        <taxon>Aspergillaceae</taxon>
        <taxon>Aspergillus</taxon>
        <taxon>Aspergillus subgen. Circumdati</taxon>
    </lineage>
</organism>